<reference evidence="1" key="1">
    <citation type="submission" date="2023-03" db="EMBL/GenBank/DDBJ databases">
        <title>Chromosome-level genomes of two armyworms, Mythimna separata and Mythimna loreyi, provide insights into the biosynthesis and reception of sex pheromones.</title>
        <authorList>
            <person name="Zhao H."/>
        </authorList>
    </citation>
    <scope>NUCLEOTIDE SEQUENCE</scope>
    <source>
        <strain evidence="1">BeijingLab</strain>
    </source>
</reference>
<accession>A0ACC2Q130</accession>
<keyword evidence="2" id="KW-1185">Reference proteome</keyword>
<sequence length="334" mass="36182">MCKPASFLLLGLAVVTALPQSPILRKLGSGLRYEYAQDDTGRLHLVDLWGTLNDLMEVVRYNPDTQNVYHLFTRNNPTTSQPIVLGNLQTLWSSNYNPAHRTVILLHGWGNTVLSASNAVMVPAFLAKEDANVIVVDWSAGSGTINYLAAVRNTVTSGQAVARFVNWLDSVNPVQTSYHIAGFSLGGQQSGVIGRNLARSPAYITSLDPAGPGWVTNEHKFRPTDGEYTEIIHTNVQSAGYLQPLGDVDFYPNGGNNMPGCSTGGCDHDRAYFYFAESLQTGGFTGRRCENYEAALIGDCNLPETLQLGGLEPKTGKTGIYYLQTSSAPPFSLG</sequence>
<name>A0ACC2Q130_9NEOP</name>
<organism evidence="1 2">
    <name type="scientific">Mythimna loreyi</name>
    <dbReference type="NCBI Taxonomy" id="667449"/>
    <lineage>
        <taxon>Eukaryota</taxon>
        <taxon>Metazoa</taxon>
        <taxon>Ecdysozoa</taxon>
        <taxon>Arthropoda</taxon>
        <taxon>Hexapoda</taxon>
        <taxon>Insecta</taxon>
        <taxon>Pterygota</taxon>
        <taxon>Neoptera</taxon>
        <taxon>Endopterygota</taxon>
        <taxon>Lepidoptera</taxon>
        <taxon>Glossata</taxon>
        <taxon>Ditrysia</taxon>
        <taxon>Noctuoidea</taxon>
        <taxon>Noctuidae</taxon>
        <taxon>Noctuinae</taxon>
        <taxon>Hadenini</taxon>
        <taxon>Mythimna</taxon>
    </lineage>
</organism>
<evidence type="ECO:0000313" key="2">
    <source>
        <dbReference type="Proteomes" id="UP001231649"/>
    </source>
</evidence>
<comment type="caution">
    <text evidence="1">The sequence shown here is derived from an EMBL/GenBank/DDBJ whole genome shotgun (WGS) entry which is preliminary data.</text>
</comment>
<dbReference type="Proteomes" id="UP001231649">
    <property type="component" value="Chromosome 30"/>
</dbReference>
<dbReference type="EMBL" id="CM056806">
    <property type="protein sequence ID" value="KAJ8704792.1"/>
    <property type="molecule type" value="Genomic_DNA"/>
</dbReference>
<proteinExistence type="predicted"/>
<protein>
    <submittedName>
        <fullName evidence="1">Uncharacterized protein</fullName>
    </submittedName>
</protein>
<gene>
    <name evidence="1" type="ORF">PYW08_012112</name>
</gene>
<evidence type="ECO:0000313" key="1">
    <source>
        <dbReference type="EMBL" id="KAJ8704792.1"/>
    </source>
</evidence>